<dbReference type="AlphaFoldDB" id="A0A3M7Q4U7"/>
<dbReference type="Proteomes" id="UP000276133">
    <property type="component" value="Unassembled WGS sequence"/>
</dbReference>
<name>A0A3M7Q4U7_BRAPC</name>
<evidence type="ECO:0000313" key="1">
    <source>
        <dbReference type="EMBL" id="RNA06447.1"/>
    </source>
</evidence>
<keyword evidence="2" id="KW-1185">Reference proteome</keyword>
<organism evidence="1 2">
    <name type="scientific">Brachionus plicatilis</name>
    <name type="common">Marine rotifer</name>
    <name type="synonym">Brachionus muelleri</name>
    <dbReference type="NCBI Taxonomy" id="10195"/>
    <lineage>
        <taxon>Eukaryota</taxon>
        <taxon>Metazoa</taxon>
        <taxon>Spiralia</taxon>
        <taxon>Gnathifera</taxon>
        <taxon>Rotifera</taxon>
        <taxon>Eurotatoria</taxon>
        <taxon>Monogononta</taxon>
        <taxon>Pseudotrocha</taxon>
        <taxon>Ploima</taxon>
        <taxon>Brachionidae</taxon>
        <taxon>Brachionus</taxon>
    </lineage>
</organism>
<gene>
    <name evidence="1" type="ORF">BpHYR1_000378</name>
</gene>
<comment type="caution">
    <text evidence="1">The sequence shown here is derived from an EMBL/GenBank/DDBJ whole genome shotgun (WGS) entry which is preliminary data.</text>
</comment>
<protein>
    <submittedName>
        <fullName evidence="1">Uncharacterized protein</fullName>
    </submittedName>
</protein>
<dbReference type="EMBL" id="REGN01007389">
    <property type="protein sequence ID" value="RNA06447.1"/>
    <property type="molecule type" value="Genomic_DNA"/>
</dbReference>
<evidence type="ECO:0000313" key="2">
    <source>
        <dbReference type="Proteomes" id="UP000276133"/>
    </source>
</evidence>
<sequence length="128" mass="15192">MKLSNFCNTPNICYWVSLRTEEYNFRDFTKAKQISINFNTQMTKFFFTNQIYNCQIKDHKKSGQFLVIYLSRSIACWSSDLKTLFSLLQKNQRKKAHHVILYNFKKLKVDKMNGVPKMTLLSFSAKKP</sequence>
<reference evidence="1 2" key="1">
    <citation type="journal article" date="2018" name="Sci. Rep.">
        <title>Genomic signatures of local adaptation to the degree of environmental predictability in rotifers.</title>
        <authorList>
            <person name="Franch-Gras L."/>
            <person name="Hahn C."/>
            <person name="Garcia-Roger E.M."/>
            <person name="Carmona M.J."/>
            <person name="Serra M."/>
            <person name="Gomez A."/>
        </authorList>
    </citation>
    <scope>NUCLEOTIDE SEQUENCE [LARGE SCALE GENOMIC DNA]</scope>
    <source>
        <strain evidence="1">HYR1</strain>
    </source>
</reference>
<proteinExistence type="predicted"/>
<accession>A0A3M7Q4U7</accession>